<accession>A0A0R1W564</accession>
<reference evidence="1 2" key="1">
    <citation type="journal article" date="2015" name="Genome Announc.">
        <title>Expanding the biotechnology potential of lactobacilli through comparative genomics of 213 strains and associated genera.</title>
        <authorList>
            <person name="Sun Z."/>
            <person name="Harris H.M."/>
            <person name="McCann A."/>
            <person name="Guo C."/>
            <person name="Argimon S."/>
            <person name="Zhang W."/>
            <person name="Yang X."/>
            <person name="Jeffery I.B."/>
            <person name="Cooney J.C."/>
            <person name="Kagawa T.F."/>
            <person name="Liu W."/>
            <person name="Song Y."/>
            <person name="Salvetti E."/>
            <person name="Wrobel A."/>
            <person name="Rasinkangas P."/>
            <person name="Parkhill J."/>
            <person name="Rea M.C."/>
            <person name="O'Sullivan O."/>
            <person name="Ritari J."/>
            <person name="Douillard F.P."/>
            <person name="Paul Ross R."/>
            <person name="Yang R."/>
            <person name="Briner A.E."/>
            <person name="Felis G.E."/>
            <person name="de Vos W.M."/>
            <person name="Barrangou R."/>
            <person name="Klaenhammer T.R."/>
            <person name="Caufield P.W."/>
            <person name="Cui Y."/>
            <person name="Zhang H."/>
            <person name="O'Toole P.W."/>
        </authorList>
    </citation>
    <scope>NUCLEOTIDE SEQUENCE [LARGE SCALE GENOMIC DNA]</scope>
    <source>
        <strain evidence="1 2">DSM 5007</strain>
    </source>
</reference>
<sequence>MFTQDVSNVIVVSHFSLIYTYSSIKYGDVKLTVSSQLKSKDGFVHVMMIRAKL</sequence>
<dbReference type="PATRIC" id="fig|1423807.3.peg.1227"/>
<dbReference type="EMBL" id="AZGF01000028">
    <property type="protein sequence ID" value="KRM10502.1"/>
    <property type="molecule type" value="Genomic_DNA"/>
</dbReference>
<dbReference type="AlphaFoldDB" id="A0A0R1W564"/>
<proteinExistence type="predicted"/>
<organism evidence="1 2">
    <name type="scientific">Paucilactobacillus suebicus DSM 5007 = KCTC 3549</name>
    <dbReference type="NCBI Taxonomy" id="1423807"/>
    <lineage>
        <taxon>Bacteria</taxon>
        <taxon>Bacillati</taxon>
        <taxon>Bacillota</taxon>
        <taxon>Bacilli</taxon>
        <taxon>Lactobacillales</taxon>
        <taxon>Lactobacillaceae</taxon>
        <taxon>Paucilactobacillus</taxon>
    </lineage>
</organism>
<evidence type="ECO:0000313" key="2">
    <source>
        <dbReference type="Proteomes" id="UP000051820"/>
    </source>
</evidence>
<dbReference type="Proteomes" id="UP000051820">
    <property type="component" value="Unassembled WGS sequence"/>
</dbReference>
<gene>
    <name evidence="1" type="ORF">FD16_GL001205</name>
</gene>
<name>A0A0R1W564_9LACO</name>
<evidence type="ECO:0000313" key="1">
    <source>
        <dbReference type="EMBL" id="KRM10502.1"/>
    </source>
</evidence>
<protein>
    <submittedName>
        <fullName evidence="1">Uncharacterized protein</fullName>
    </submittedName>
</protein>
<keyword evidence="2" id="KW-1185">Reference proteome</keyword>
<comment type="caution">
    <text evidence="1">The sequence shown here is derived from an EMBL/GenBank/DDBJ whole genome shotgun (WGS) entry which is preliminary data.</text>
</comment>